<evidence type="ECO:0000313" key="2">
    <source>
        <dbReference type="Proteomes" id="UP001580928"/>
    </source>
</evidence>
<dbReference type="Proteomes" id="UP001580928">
    <property type="component" value="Unassembled WGS sequence"/>
</dbReference>
<gene>
    <name evidence="1" type="ORF">WKR92_00470</name>
</gene>
<accession>A0ABV5C9S3</accession>
<dbReference type="EMBL" id="JBBVGT010000001">
    <property type="protein sequence ID" value="MFB5944294.1"/>
    <property type="molecule type" value="Genomic_DNA"/>
</dbReference>
<comment type="caution">
    <text evidence="1">The sequence shown here is derived from an EMBL/GenBank/DDBJ whole genome shotgun (WGS) entry which is preliminary data.</text>
</comment>
<keyword evidence="2" id="KW-1185">Reference proteome</keyword>
<organism evidence="1 2">
    <name type="scientific">Albibacterium profundi</name>
    <dbReference type="NCBI Taxonomy" id="3134906"/>
    <lineage>
        <taxon>Bacteria</taxon>
        <taxon>Pseudomonadati</taxon>
        <taxon>Bacteroidota</taxon>
        <taxon>Sphingobacteriia</taxon>
        <taxon>Sphingobacteriales</taxon>
        <taxon>Sphingobacteriaceae</taxon>
        <taxon>Albibacterium</taxon>
    </lineage>
</organism>
<reference evidence="1 2" key="1">
    <citation type="submission" date="2024-04" db="EMBL/GenBank/DDBJ databases">
        <title>Albibacterium profundi sp. nov., isolated from sediment of the Challenger Deep of Mariana Trench.</title>
        <authorList>
            <person name="Wang Y."/>
        </authorList>
    </citation>
    <scope>NUCLEOTIDE SEQUENCE [LARGE SCALE GENOMIC DNA]</scope>
    <source>
        <strain evidence="1 2">RHL897</strain>
    </source>
</reference>
<dbReference type="RefSeq" id="WP_375556065.1">
    <property type="nucleotide sequence ID" value="NZ_JBBVGT010000001.1"/>
</dbReference>
<sequence length="63" mass="6982">MKTFWDTTLVMKTVISILGNQIPKANFPLFCPVLRTLGVEPVARPASDLTLSPLLLSWKARGK</sequence>
<name>A0ABV5C9S3_9SPHI</name>
<proteinExistence type="predicted"/>
<evidence type="ECO:0000313" key="1">
    <source>
        <dbReference type="EMBL" id="MFB5944294.1"/>
    </source>
</evidence>
<protein>
    <submittedName>
        <fullName evidence="1">Uncharacterized protein</fullName>
    </submittedName>
</protein>